<dbReference type="PROSITE" id="PS50928">
    <property type="entry name" value="ABC_TM1"/>
    <property type="match status" value="1"/>
</dbReference>
<evidence type="ECO:0000256" key="7">
    <source>
        <dbReference type="RuleBase" id="RU363032"/>
    </source>
</evidence>
<comment type="similarity">
    <text evidence="7">Belongs to the binding-protein-dependent transport system permease family.</text>
</comment>
<feature type="transmembrane region" description="Helical" evidence="7">
    <location>
        <begin position="199"/>
        <end position="221"/>
    </location>
</feature>
<evidence type="ECO:0000256" key="2">
    <source>
        <dbReference type="ARBA" id="ARBA00022448"/>
    </source>
</evidence>
<sequence>MNTNSYTSVRDALFEQPGPKTKRLVSIITFVSLIVLAAFVASIVYRFYITGQLAPRFWNFFLLPTTWIFLLQGLVGTLSIALVAGVLSLLLGLVLMLCRISHNRFLKIPARICIDFFRGVPSLLLIYFCFLVIPQYGIKMPSFWMIALPVACAAAAVLAEVFRSGVHAVAKGQKEAAYALGFTRAQVLQKVVLPQAIRYVIPALIAQLVVVVKDTTVAYVVSYPDLLQNARVLITNYDALVSVYLIVALIYIAINWSLNNISKWYTKKTSVPVSSSKVDLSVEMSEI</sequence>
<dbReference type="GO" id="GO:0043190">
    <property type="term" value="C:ATP-binding cassette (ABC) transporter complex"/>
    <property type="evidence" value="ECO:0007669"/>
    <property type="project" value="InterPro"/>
</dbReference>
<dbReference type="InterPro" id="IPR043429">
    <property type="entry name" value="ArtM/GltK/GlnP/TcyL/YhdX-like"/>
</dbReference>
<name>F1T3T2_9ACTN</name>
<comment type="caution">
    <text evidence="9">The sequence shown here is derived from an EMBL/GenBank/DDBJ whole genome shotgun (WGS) entry which is preliminary data.</text>
</comment>
<dbReference type="CDD" id="cd06261">
    <property type="entry name" value="TM_PBP2"/>
    <property type="match status" value="1"/>
</dbReference>
<keyword evidence="5 7" id="KW-1133">Transmembrane helix</keyword>
<keyword evidence="2 7" id="KW-0813">Transport</keyword>
<dbReference type="Gene3D" id="1.10.3720.10">
    <property type="entry name" value="MetI-like"/>
    <property type="match status" value="1"/>
</dbReference>
<evidence type="ECO:0000313" key="9">
    <source>
        <dbReference type="EMBL" id="EGF23376.1"/>
    </source>
</evidence>
<keyword evidence="3" id="KW-1003">Cell membrane</keyword>
<evidence type="ECO:0000256" key="3">
    <source>
        <dbReference type="ARBA" id="ARBA00022475"/>
    </source>
</evidence>
<dbReference type="GO" id="GO:0006865">
    <property type="term" value="P:amino acid transport"/>
    <property type="evidence" value="ECO:0007669"/>
    <property type="project" value="TreeGrafter"/>
</dbReference>
<keyword evidence="6 7" id="KW-0472">Membrane</keyword>
<protein>
    <submittedName>
        <fullName evidence="9">ABC transporter, permease protein</fullName>
    </submittedName>
</protein>
<dbReference type="GeneID" id="93211080"/>
<evidence type="ECO:0000256" key="6">
    <source>
        <dbReference type="ARBA" id="ARBA00023136"/>
    </source>
</evidence>
<feature type="transmembrane region" description="Helical" evidence="7">
    <location>
        <begin position="24"/>
        <end position="45"/>
    </location>
</feature>
<feature type="domain" description="ABC transmembrane type-1" evidence="8">
    <location>
        <begin position="74"/>
        <end position="258"/>
    </location>
</feature>
<keyword evidence="10" id="KW-1185">Reference proteome</keyword>
<evidence type="ECO:0000259" key="8">
    <source>
        <dbReference type="PROSITE" id="PS50928"/>
    </source>
</evidence>
<gene>
    <name evidence="9" type="ORF">HMPREF0091_10323</name>
</gene>
<dbReference type="eggNOG" id="COG0765">
    <property type="taxonomic scope" value="Bacteria"/>
</dbReference>
<dbReference type="NCBIfam" id="TIGR01726">
    <property type="entry name" value="HEQRo_perm_3TM"/>
    <property type="match status" value="1"/>
</dbReference>
<dbReference type="OrthoDB" id="92598at2"/>
<keyword evidence="4 7" id="KW-0812">Transmembrane</keyword>
<evidence type="ECO:0000256" key="1">
    <source>
        <dbReference type="ARBA" id="ARBA00004651"/>
    </source>
</evidence>
<dbReference type="InterPro" id="IPR010065">
    <property type="entry name" value="AA_ABC_transptr_permease_3TM"/>
</dbReference>
<dbReference type="EMBL" id="ACGK02000001">
    <property type="protein sequence ID" value="EGF23376.1"/>
    <property type="molecule type" value="Genomic_DNA"/>
</dbReference>
<comment type="subcellular location">
    <subcellularLocation>
        <location evidence="1 7">Cell membrane</location>
        <topology evidence="1 7">Multi-pass membrane protein</topology>
    </subcellularLocation>
</comment>
<organism evidence="9 10">
    <name type="scientific">Fannyhessea vaginae DSM 15829</name>
    <dbReference type="NCBI Taxonomy" id="525256"/>
    <lineage>
        <taxon>Bacteria</taxon>
        <taxon>Bacillati</taxon>
        <taxon>Actinomycetota</taxon>
        <taxon>Coriobacteriia</taxon>
        <taxon>Coriobacteriales</taxon>
        <taxon>Atopobiaceae</taxon>
        <taxon>Fannyhessea</taxon>
    </lineage>
</organism>
<proteinExistence type="inferred from homology"/>
<dbReference type="GO" id="GO:0022857">
    <property type="term" value="F:transmembrane transporter activity"/>
    <property type="evidence" value="ECO:0007669"/>
    <property type="project" value="InterPro"/>
</dbReference>
<evidence type="ECO:0000313" key="10">
    <source>
        <dbReference type="Proteomes" id="UP000005947"/>
    </source>
</evidence>
<evidence type="ECO:0000256" key="4">
    <source>
        <dbReference type="ARBA" id="ARBA00022692"/>
    </source>
</evidence>
<dbReference type="AlphaFoldDB" id="F1T3T2"/>
<feature type="transmembrane region" description="Helical" evidence="7">
    <location>
        <begin position="143"/>
        <end position="162"/>
    </location>
</feature>
<dbReference type="PANTHER" id="PTHR30614">
    <property type="entry name" value="MEMBRANE COMPONENT OF AMINO ACID ABC TRANSPORTER"/>
    <property type="match status" value="1"/>
</dbReference>
<feature type="transmembrane region" description="Helical" evidence="7">
    <location>
        <begin position="80"/>
        <end position="98"/>
    </location>
</feature>
<feature type="transmembrane region" description="Helical" evidence="7">
    <location>
        <begin position="119"/>
        <end position="137"/>
    </location>
</feature>
<dbReference type="RefSeq" id="WP_006302447.1">
    <property type="nucleotide sequence ID" value="NZ_ACGK02000001.1"/>
</dbReference>
<feature type="transmembrane region" description="Helical" evidence="7">
    <location>
        <begin position="241"/>
        <end position="258"/>
    </location>
</feature>
<dbReference type="InterPro" id="IPR035906">
    <property type="entry name" value="MetI-like_sf"/>
</dbReference>
<dbReference type="SUPFAM" id="SSF161098">
    <property type="entry name" value="MetI-like"/>
    <property type="match status" value="1"/>
</dbReference>
<dbReference type="PANTHER" id="PTHR30614:SF21">
    <property type="entry name" value="AMINO ACID ABC TRANSPORTER PERMEASE"/>
    <property type="match status" value="1"/>
</dbReference>
<reference evidence="9 10" key="1">
    <citation type="submission" date="2011-02" db="EMBL/GenBank/DDBJ databases">
        <authorList>
            <person name="Muzny D."/>
            <person name="Qin X."/>
            <person name="Buhay C."/>
            <person name="Dugan-Rocha S."/>
            <person name="Ding Y."/>
            <person name="Chen G."/>
            <person name="Hawes A."/>
            <person name="Holder M."/>
            <person name="Jhangiani S."/>
            <person name="Johnson A."/>
            <person name="Khan Z."/>
            <person name="Li Z."/>
            <person name="Liu W."/>
            <person name="Liu X."/>
            <person name="Perez L."/>
            <person name="Shen H."/>
            <person name="Wang Q."/>
            <person name="Watt J."/>
            <person name="Xi L."/>
            <person name="Xin Y."/>
            <person name="Zhou J."/>
            <person name="Deng J."/>
            <person name="Jiang H."/>
            <person name="Liu Y."/>
            <person name="Qu J."/>
            <person name="Song X.-Z."/>
            <person name="Zhang L."/>
            <person name="Villasana D."/>
            <person name="Johnson A."/>
            <person name="Liu J."/>
            <person name="Liyanage D."/>
            <person name="Lorensuhewa L."/>
            <person name="Robinson T."/>
            <person name="Song A."/>
            <person name="Song B.-B."/>
            <person name="Dinh H."/>
            <person name="Thornton R."/>
            <person name="Coyle M."/>
            <person name="Francisco L."/>
            <person name="Jackson L."/>
            <person name="Javaid M."/>
            <person name="Korchina V."/>
            <person name="Kovar C."/>
            <person name="Mata R."/>
            <person name="Mathew T."/>
            <person name="Ngo R."/>
            <person name="Nguyen L."/>
            <person name="Nguyen N."/>
            <person name="Okwuonu G."/>
            <person name="Ongeri F."/>
            <person name="Pham C."/>
            <person name="Simmons D."/>
            <person name="Wilczek-Boney K."/>
            <person name="Hale W."/>
            <person name="Jakkamsetti A."/>
            <person name="Pham P."/>
            <person name="Ruth R."/>
            <person name="San Lucas F."/>
            <person name="Warren J."/>
            <person name="Zhang J."/>
            <person name="Zhao Z."/>
            <person name="Zhou C."/>
            <person name="Zhu D."/>
            <person name="Lee S."/>
            <person name="Bess C."/>
            <person name="Blankenburg K."/>
            <person name="Forbes L."/>
            <person name="Fu Q."/>
            <person name="Gubbala S."/>
            <person name="Hirani K."/>
            <person name="Jayaseelan J.C."/>
            <person name="Lara F."/>
            <person name="Munidasa M."/>
            <person name="Palculict T."/>
            <person name="Patil S."/>
            <person name="Pu L.-L."/>
            <person name="Saada N."/>
            <person name="Tang L."/>
            <person name="Weissenberger G."/>
            <person name="Zhu Y."/>
            <person name="Hemphill L."/>
            <person name="Shang Y."/>
            <person name="Youmans B."/>
            <person name="Ayvaz T."/>
            <person name="Ross M."/>
            <person name="Santibanez J."/>
            <person name="Aqrawi P."/>
            <person name="Gross S."/>
            <person name="Joshi V."/>
            <person name="Fowler G."/>
            <person name="Nazareth L."/>
            <person name="Reid J."/>
            <person name="Worley K."/>
            <person name="Petrosino J."/>
            <person name="Highlander S."/>
            <person name="Gibbs R."/>
        </authorList>
    </citation>
    <scope>NUCLEOTIDE SEQUENCE [LARGE SCALE GENOMIC DNA]</scope>
    <source>
        <strain evidence="9 10">DSM 15829</strain>
    </source>
</reference>
<dbReference type="Proteomes" id="UP000005947">
    <property type="component" value="Unassembled WGS sequence"/>
</dbReference>
<evidence type="ECO:0000256" key="5">
    <source>
        <dbReference type="ARBA" id="ARBA00022989"/>
    </source>
</evidence>
<dbReference type="Pfam" id="PF00528">
    <property type="entry name" value="BPD_transp_1"/>
    <property type="match status" value="1"/>
</dbReference>
<accession>F1T3T2</accession>
<dbReference type="InterPro" id="IPR000515">
    <property type="entry name" value="MetI-like"/>
</dbReference>